<gene>
    <name evidence="1" type="ORF">THAOC_30508</name>
</gene>
<keyword evidence="2" id="KW-1185">Reference proteome</keyword>
<protein>
    <submittedName>
        <fullName evidence="1">Uncharacterized protein</fullName>
    </submittedName>
</protein>
<comment type="caution">
    <text evidence="1">The sequence shown here is derived from an EMBL/GenBank/DDBJ whole genome shotgun (WGS) entry which is preliminary data.</text>
</comment>
<evidence type="ECO:0000313" key="1">
    <source>
        <dbReference type="EMBL" id="EJK50498.1"/>
    </source>
</evidence>
<proteinExistence type="predicted"/>
<dbReference type="AlphaFoldDB" id="K0RA39"/>
<accession>K0RA39</accession>
<reference evidence="1 2" key="1">
    <citation type="journal article" date="2012" name="Genome Biol.">
        <title>Genome and low-iron response of an oceanic diatom adapted to chronic iron limitation.</title>
        <authorList>
            <person name="Lommer M."/>
            <person name="Specht M."/>
            <person name="Roy A.S."/>
            <person name="Kraemer L."/>
            <person name="Andreson R."/>
            <person name="Gutowska M.A."/>
            <person name="Wolf J."/>
            <person name="Bergner S.V."/>
            <person name="Schilhabel M.B."/>
            <person name="Klostermeier U.C."/>
            <person name="Beiko R.G."/>
            <person name="Rosenstiel P."/>
            <person name="Hippler M."/>
            <person name="Laroche J."/>
        </authorList>
    </citation>
    <scope>NUCLEOTIDE SEQUENCE [LARGE SCALE GENOMIC DNA]</scope>
    <source>
        <strain evidence="1 2">CCMP1005</strain>
    </source>
</reference>
<dbReference type="EMBL" id="AGNL01043551">
    <property type="protein sequence ID" value="EJK50498.1"/>
    <property type="molecule type" value="Genomic_DNA"/>
</dbReference>
<name>K0RA39_THAOC</name>
<sequence>MRREGYQGASDCEGVSPAPMEACNKIKDRSSLTCDVPHLLWVNGYQFLRHVELLVSNSLSTESIQLDYE</sequence>
<dbReference type="Proteomes" id="UP000266841">
    <property type="component" value="Unassembled WGS sequence"/>
</dbReference>
<organism evidence="1 2">
    <name type="scientific">Thalassiosira oceanica</name>
    <name type="common">Marine diatom</name>
    <dbReference type="NCBI Taxonomy" id="159749"/>
    <lineage>
        <taxon>Eukaryota</taxon>
        <taxon>Sar</taxon>
        <taxon>Stramenopiles</taxon>
        <taxon>Ochrophyta</taxon>
        <taxon>Bacillariophyta</taxon>
        <taxon>Coscinodiscophyceae</taxon>
        <taxon>Thalassiosirophycidae</taxon>
        <taxon>Thalassiosirales</taxon>
        <taxon>Thalassiosiraceae</taxon>
        <taxon>Thalassiosira</taxon>
    </lineage>
</organism>
<evidence type="ECO:0000313" key="2">
    <source>
        <dbReference type="Proteomes" id="UP000266841"/>
    </source>
</evidence>